<name>A0A1H4SHW8_PSEJE</name>
<organism evidence="1 2">
    <name type="scientific">Pseudomonas jessenii</name>
    <dbReference type="NCBI Taxonomy" id="77298"/>
    <lineage>
        <taxon>Bacteria</taxon>
        <taxon>Pseudomonadati</taxon>
        <taxon>Pseudomonadota</taxon>
        <taxon>Gammaproteobacteria</taxon>
        <taxon>Pseudomonadales</taxon>
        <taxon>Pseudomonadaceae</taxon>
        <taxon>Pseudomonas</taxon>
    </lineage>
</organism>
<evidence type="ECO:0000313" key="1">
    <source>
        <dbReference type="EMBL" id="SEC43815.1"/>
    </source>
</evidence>
<proteinExistence type="predicted"/>
<evidence type="ECO:0000313" key="2">
    <source>
        <dbReference type="Proteomes" id="UP000198542"/>
    </source>
</evidence>
<accession>A0A1H4SHW8</accession>
<keyword evidence="2" id="KW-1185">Reference proteome</keyword>
<reference evidence="2" key="1">
    <citation type="submission" date="2016-10" db="EMBL/GenBank/DDBJ databases">
        <authorList>
            <person name="Varghese N."/>
            <person name="Submissions S."/>
        </authorList>
    </citation>
    <scope>NUCLEOTIDE SEQUENCE [LARGE SCALE GENOMIC DNA]</scope>
    <source>
        <strain evidence="2">BS3660</strain>
    </source>
</reference>
<sequence>MKIGELAQLSGLTASRMTHGKAQLPGWIDTLQARPEGGFLLLSGQNSLSDRVGKRLSVIDSRKNGLLLSRLYGSRNVS</sequence>
<dbReference type="Proteomes" id="UP000198542">
    <property type="component" value="Unassembled WGS sequence"/>
</dbReference>
<protein>
    <submittedName>
        <fullName evidence="1">Uncharacterized protein</fullName>
    </submittedName>
</protein>
<dbReference type="AlphaFoldDB" id="A0A1H4SHW8"/>
<dbReference type="EMBL" id="FNTC01000002">
    <property type="protein sequence ID" value="SEC43815.1"/>
    <property type="molecule type" value="Genomic_DNA"/>
</dbReference>
<gene>
    <name evidence="1" type="ORF">SAMN04490187_4370</name>
</gene>